<dbReference type="RefSeq" id="WP_097243261.1">
    <property type="nucleotide sequence ID" value="NZ_JAMTCV010000002.1"/>
</dbReference>
<gene>
    <name evidence="1" type="ORF">SAMN04244553_0203</name>
</gene>
<dbReference type="InterPro" id="IPR008316">
    <property type="entry name" value="UCP029876"/>
</dbReference>
<dbReference type="GO" id="GO:0003677">
    <property type="term" value="F:DNA binding"/>
    <property type="evidence" value="ECO:0007669"/>
    <property type="project" value="UniProtKB-KW"/>
</dbReference>
<sequence>MNLWNTLTGKDITREYEALEARAAALPGEHHTAWQQIKAELSIYSDFTGRNLIPILDSVLELLEQTAADGQDVHEALGDDIPGFCAAITGAEGARNFRDKWRAQLNKNVAKKLNRLGE</sequence>
<evidence type="ECO:0000313" key="1">
    <source>
        <dbReference type="EMBL" id="SNY74224.1"/>
    </source>
</evidence>
<dbReference type="EMBL" id="OBEG01000001">
    <property type="protein sequence ID" value="SNY74224.1"/>
    <property type="molecule type" value="Genomic_DNA"/>
</dbReference>
<proteinExistence type="predicted"/>
<keyword evidence="1" id="KW-0238">DNA-binding</keyword>
<name>A0A285KNK4_9NOCA</name>
<dbReference type="AlphaFoldDB" id="A0A285KNK4"/>
<evidence type="ECO:0000313" key="2">
    <source>
        <dbReference type="Proteomes" id="UP000219565"/>
    </source>
</evidence>
<reference evidence="1 2" key="1">
    <citation type="submission" date="2017-09" db="EMBL/GenBank/DDBJ databases">
        <authorList>
            <person name="Ehlers B."/>
            <person name="Leendertz F.H."/>
        </authorList>
    </citation>
    <scope>NUCLEOTIDE SEQUENCE [LARGE SCALE GENOMIC DNA]</scope>
    <source>
        <strain evidence="1 2">DSM 45537</strain>
    </source>
</reference>
<protein>
    <submittedName>
        <fullName evidence="1">DNA-binding ferritin-like protein (Dps family)</fullName>
    </submittedName>
</protein>
<dbReference type="Proteomes" id="UP000219565">
    <property type="component" value="Unassembled WGS sequence"/>
</dbReference>
<dbReference type="SUPFAM" id="SSF158560">
    <property type="entry name" value="BH3980-like"/>
    <property type="match status" value="1"/>
</dbReference>
<dbReference type="Gene3D" id="1.10.1900.10">
    <property type="entry name" value="c-terminal domain of poly(a) binding protein"/>
    <property type="match status" value="1"/>
</dbReference>
<keyword evidence="2" id="KW-1185">Reference proteome</keyword>
<organism evidence="1 2">
    <name type="scientific">Nocardia amikacinitolerans</name>
    <dbReference type="NCBI Taxonomy" id="756689"/>
    <lineage>
        <taxon>Bacteria</taxon>
        <taxon>Bacillati</taxon>
        <taxon>Actinomycetota</taxon>
        <taxon>Actinomycetes</taxon>
        <taxon>Mycobacteriales</taxon>
        <taxon>Nocardiaceae</taxon>
        <taxon>Nocardia</taxon>
    </lineage>
</organism>
<accession>A0A285KNK4</accession>
<dbReference type="OrthoDB" id="1711122at2"/>
<dbReference type="Pfam" id="PF06304">
    <property type="entry name" value="DUF1048"/>
    <property type="match status" value="1"/>
</dbReference>